<dbReference type="EMBL" id="CP017150">
    <property type="protein sequence ID" value="AOP53132.1"/>
    <property type="molecule type" value="Genomic_DNA"/>
</dbReference>
<feature type="region of interest" description="Disordered" evidence="2">
    <location>
        <begin position="123"/>
        <end position="159"/>
    </location>
</feature>
<gene>
    <name evidence="5" type="ORF">BLSMQ_1422</name>
</gene>
<evidence type="ECO:0000256" key="3">
    <source>
        <dbReference type="SAM" id="Phobius"/>
    </source>
</evidence>
<dbReference type="InterPro" id="IPR029050">
    <property type="entry name" value="Immunoprotect_excell_Ig-like"/>
</dbReference>
<dbReference type="Proteomes" id="UP000094793">
    <property type="component" value="Chromosome"/>
</dbReference>
<sequence length="295" mass="30643">MSNPHAPQNPGQPQHPGPQQSGSQPAGPQQWAPQSGPNQGGANGTGPGSLTSGSFPAAGSAQGYPGAQPGYPGEHPRQQGYVGGPYGQKQAKQKKPLLKRWWFWLLVIVVVIAMFSALGGGGADTTDDAGASSAQDEKAAGAQQKEEEAPAEEGGDDTDAAAAEYGIGDAVAADGWEITVNKVEDGVASVGDEFMGAEAQGQFVTVALSVKNTESEPDYFFEDNIKLGDESGNTYSADSEAGIYVDENSILFLEEINPGNTAEGVLVFDVPEDINPDRLSFEGGIFSDPIEISLK</sequence>
<dbReference type="Pfam" id="PF11611">
    <property type="entry name" value="DUF4352"/>
    <property type="match status" value="1"/>
</dbReference>
<dbReference type="AlphaFoldDB" id="A0A1D7W2E3"/>
<feature type="compositionally biased region" description="Low complexity" evidence="2">
    <location>
        <begin position="61"/>
        <end position="73"/>
    </location>
</feature>
<dbReference type="PATRIC" id="fig|1703.10.peg.1459"/>
<keyword evidence="3" id="KW-0472">Membrane</keyword>
<reference evidence="6" key="1">
    <citation type="submission" date="2016-09" db="EMBL/GenBank/DDBJ databases">
        <title>Complete Genome Sequence of Brevibacterium linens SMQ-1335.</title>
        <authorList>
            <person name="de Melo A.G."/>
            <person name="Labrie S.J."/>
            <person name="Dumaresq J."/>
            <person name="Roberts R.J."/>
            <person name="Tremblay D.M."/>
            <person name="Moineau S."/>
        </authorList>
    </citation>
    <scope>NUCLEOTIDE SEQUENCE [LARGE SCALE GENOMIC DNA]</scope>
    <source>
        <strain evidence="6">SMQ-1335</strain>
    </source>
</reference>
<feature type="compositionally biased region" description="Acidic residues" evidence="2">
    <location>
        <begin position="149"/>
        <end position="159"/>
    </location>
</feature>
<feature type="compositionally biased region" description="Gly residues" evidence="2">
    <location>
        <begin position="38"/>
        <end position="47"/>
    </location>
</feature>
<dbReference type="eggNOG" id="COG0515">
    <property type="taxonomic scope" value="Bacteria"/>
</dbReference>
<proteinExistence type="predicted"/>
<evidence type="ECO:0000313" key="5">
    <source>
        <dbReference type="EMBL" id="AOP53132.1"/>
    </source>
</evidence>
<feature type="domain" description="DUF4352" evidence="4">
    <location>
        <begin position="165"/>
        <end position="288"/>
    </location>
</feature>
<protein>
    <submittedName>
        <fullName evidence="5">Mpr protein</fullName>
    </submittedName>
</protein>
<evidence type="ECO:0000256" key="2">
    <source>
        <dbReference type="SAM" id="MobiDB-lite"/>
    </source>
</evidence>
<dbReference type="InterPro" id="IPR029051">
    <property type="entry name" value="DUF4352"/>
</dbReference>
<keyword evidence="3" id="KW-0812">Transmembrane</keyword>
<feature type="compositionally biased region" description="Basic and acidic residues" evidence="2">
    <location>
        <begin position="135"/>
        <end position="148"/>
    </location>
</feature>
<name>A0A1D7W2E3_BREAU</name>
<evidence type="ECO:0000256" key="1">
    <source>
        <dbReference type="ARBA" id="ARBA00022729"/>
    </source>
</evidence>
<dbReference type="RefSeq" id="WP_009884928.1">
    <property type="nucleotide sequence ID" value="NZ_AAGP01000043.1"/>
</dbReference>
<feature type="compositionally biased region" description="Low complexity" evidence="2">
    <location>
        <begin position="1"/>
        <end position="30"/>
    </location>
</feature>
<dbReference type="Gene3D" id="2.60.40.1240">
    <property type="match status" value="1"/>
</dbReference>
<feature type="transmembrane region" description="Helical" evidence="3">
    <location>
        <begin position="101"/>
        <end position="123"/>
    </location>
</feature>
<organism evidence="5 6">
    <name type="scientific">Brevibacterium aurantiacum</name>
    <dbReference type="NCBI Taxonomy" id="273384"/>
    <lineage>
        <taxon>Bacteria</taxon>
        <taxon>Bacillati</taxon>
        <taxon>Actinomycetota</taxon>
        <taxon>Actinomycetes</taxon>
        <taxon>Micrococcales</taxon>
        <taxon>Brevibacteriaceae</taxon>
        <taxon>Brevibacterium</taxon>
    </lineage>
</organism>
<keyword evidence="3" id="KW-1133">Transmembrane helix</keyword>
<feature type="region of interest" description="Disordered" evidence="2">
    <location>
        <begin position="1"/>
        <end position="88"/>
    </location>
</feature>
<keyword evidence="1" id="KW-0732">Signal</keyword>
<accession>A0A1D7W2E3</accession>
<evidence type="ECO:0000259" key="4">
    <source>
        <dbReference type="Pfam" id="PF11611"/>
    </source>
</evidence>
<dbReference type="KEGG" id="blin:BLSMQ_1422"/>
<evidence type="ECO:0000313" key="6">
    <source>
        <dbReference type="Proteomes" id="UP000094793"/>
    </source>
</evidence>